<sequence length="745" mass="80469">MRRCGLKSLVWAFIFSVALNVQSGSAAFGQDDPLPATPGARTFAGKPKVPSPPKGSALVPLNEHDRALQLLDRFTFGPRPGELERVLAMGGDKWLEQQLKAESIPDGETDKRLGDFPTLNMKPEQALLLFPDRGAISAVADGRTPYPTDPLLASMYEVEIYKFNQQKVSKTPDAKGNFPPEPGDAEKAAQKAADQATAARIAGELFALPKNQRMAELIKMSVPERIAFTSYLAGDQRNLLLNDLTPREREIFQGTNSNLNAAGNIGNELAQARMARDILTERQLLEVMTDFWFNHFNIYINKDSDQWYTTTYERDVIRKHALGKFGDLLMATATSPAMMVYLDNQLSIGPDSVANGVNPANPNSKKGNKGLNENYGREVMELHTVGVNGGYSQADVTSLAAILTGWTVDRPGQAGTFLFDPKRHEPGAKDWFGYRIAENGVATRIAAAPIVRSGSSAAARPIGSANVAVIPNVQGMNVDPGMKQGMEALAILAASPQTAHFISWKLAQRFVADDPPPALVDQMAKTYIATDGDIKAVLRTLIASTEFNSKKYFRNKVKTPVEFVASAFRSTATDPANPGALVNTVRAMGMPLYNALPPTGYYITADKWMNTGALVDRLNFASQLTTNKFYNQKFDSSRVLAMGLMSETGPVSVVQSSTAASPTTHPKLTSTLLAEGRKDSPAPGAGGPGVALRVLEDTIIGGPASAQTNQLIYKQINDQPAGTSPVDTLNLLTALVLGSPEFQLR</sequence>
<dbReference type="EMBL" id="JACHIP010000003">
    <property type="protein sequence ID" value="MBB5057555.1"/>
    <property type="molecule type" value="Genomic_DNA"/>
</dbReference>
<dbReference type="AlphaFoldDB" id="A0A7W7ZCW0"/>
<proteinExistence type="predicted"/>
<gene>
    <name evidence="3" type="ORF">HDF16_002261</name>
</gene>
<dbReference type="Pfam" id="PF08811">
    <property type="entry name" value="DUF1800"/>
    <property type="match status" value="1"/>
</dbReference>
<keyword evidence="2" id="KW-0732">Signal</keyword>
<keyword evidence="4" id="KW-1185">Reference proteome</keyword>
<evidence type="ECO:0000256" key="1">
    <source>
        <dbReference type="SAM" id="MobiDB-lite"/>
    </source>
</evidence>
<feature type="chain" id="PRO_5031188521" evidence="2">
    <location>
        <begin position="24"/>
        <end position="745"/>
    </location>
</feature>
<dbReference type="InterPro" id="IPR014917">
    <property type="entry name" value="DUF1800"/>
</dbReference>
<dbReference type="RefSeq" id="WP_184216560.1">
    <property type="nucleotide sequence ID" value="NZ_JACHIP010000003.1"/>
</dbReference>
<organism evidence="3 4">
    <name type="scientific">Granulicella aggregans</name>
    <dbReference type="NCBI Taxonomy" id="474949"/>
    <lineage>
        <taxon>Bacteria</taxon>
        <taxon>Pseudomonadati</taxon>
        <taxon>Acidobacteriota</taxon>
        <taxon>Terriglobia</taxon>
        <taxon>Terriglobales</taxon>
        <taxon>Acidobacteriaceae</taxon>
        <taxon>Granulicella</taxon>
    </lineage>
</organism>
<feature type="region of interest" description="Disordered" evidence="1">
    <location>
        <begin position="37"/>
        <end position="56"/>
    </location>
</feature>
<evidence type="ECO:0000313" key="4">
    <source>
        <dbReference type="Proteomes" id="UP000540989"/>
    </source>
</evidence>
<comment type="caution">
    <text evidence="3">The sequence shown here is derived from an EMBL/GenBank/DDBJ whole genome shotgun (WGS) entry which is preliminary data.</text>
</comment>
<protein>
    <submittedName>
        <fullName evidence="3">Uncharacterized protein (DUF1800 family)</fullName>
    </submittedName>
</protein>
<evidence type="ECO:0000313" key="3">
    <source>
        <dbReference type="EMBL" id="MBB5057555.1"/>
    </source>
</evidence>
<name>A0A7W7ZCW0_9BACT</name>
<accession>A0A7W7ZCW0</accession>
<evidence type="ECO:0000256" key="2">
    <source>
        <dbReference type="SAM" id="SignalP"/>
    </source>
</evidence>
<feature type="signal peptide" evidence="2">
    <location>
        <begin position="1"/>
        <end position="23"/>
    </location>
</feature>
<reference evidence="3 4" key="1">
    <citation type="submission" date="2020-08" db="EMBL/GenBank/DDBJ databases">
        <title>Genomic Encyclopedia of Type Strains, Phase IV (KMG-V): Genome sequencing to study the core and pangenomes of soil and plant-associated prokaryotes.</title>
        <authorList>
            <person name="Whitman W."/>
        </authorList>
    </citation>
    <scope>NUCLEOTIDE SEQUENCE [LARGE SCALE GENOMIC DNA]</scope>
    <source>
        <strain evidence="3 4">M8UP14</strain>
    </source>
</reference>
<dbReference type="Proteomes" id="UP000540989">
    <property type="component" value="Unassembled WGS sequence"/>
</dbReference>